<dbReference type="OrthoDB" id="406152at2759"/>
<evidence type="ECO:0000256" key="3">
    <source>
        <dbReference type="ARBA" id="ARBA00022692"/>
    </source>
</evidence>
<evidence type="ECO:0000256" key="1">
    <source>
        <dbReference type="ARBA" id="ARBA00004323"/>
    </source>
</evidence>
<evidence type="ECO:0000256" key="6">
    <source>
        <dbReference type="ARBA" id="ARBA00022989"/>
    </source>
</evidence>
<dbReference type="Proteomes" id="UP000006906">
    <property type="component" value="Chromosome 3"/>
</dbReference>
<evidence type="ECO:0000256" key="4">
    <source>
        <dbReference type="ARBA" id="ARBA00022801"/>
    </source>
</evidence>
<evidence type="ECO:0000256" key="9">
    <source>
        <dbReference type="SAM" id="MobiDB-lite"/>
    </source>
</evidence>
<comment type="similarity">
    <text evidence="2">Belongs to the glycosyl hydrolase 99 family.</text>
</comment>
<gene>
    <name evidence="10" type="ORF">CHLRE_03g189050v5</name>
</gene>
<evidence type="ECO:0008006" key="12">
    <source>
        <dbReference type="Google" id="ProtNLM"/>
    </source>
</evidence>
<dbReference type="OMA" id="GFLDYNP"/>
<keyword evidence="7" id="KW-0333">Golgi apparatus</keyword>
<dbReference type="GeneID" id="5717495"/>
<evidence type="ECO:0000256" key="2">
    <source>
        <dbReference type="ARBA" id="ARBA00009559"/>
    </source>
</evidence>
<dbReference type="Pfam" id="PF16317">
    <property type="entry name" value="Glyco_hydro_99"/>
    <property type="match status" value="1"/>
</dbReference>
<dbReference type="KEGG" id="cre:CHLRE_03g189050v5"/>
<dbReference type="PaxDb" id="3055-EDP04350"/>
<evidence type="ECO:0000313" key="10">
    <source>
        <dbReference type="EMBL" id="PNW85492.1"/>
    </source>
</evidence>
<evidence type="ECO:0000313" key="11">
    <source>
        <dbReference type="Proteomes" id="UP000006906"/>
    </source>
</evidence>
<dbReference type="RefSeq" id="XP_042926285.1">
    <property type="nucleotide sequence ID" value="XM_043061156.1"/>
</dbReference>
<comment type="subcellular location">
    <subcellularLocation>
        <location evidence="1">Golgi apparatus membrane</location>
        <topology evidence="1">Single-pass type II membrane protein</topology>
    </subcellularLocation>
</comment>
<dbReference type="GO" id="GO:0000139">
    <property type="term" value="C:Golgi membrane"/>
    <property type="evidence" value="ECO:0007669"/>
    <property type="project" value="UniProtKB-SubCell"/>
</dbReference>
<accession>A0A2K3DY80</accession>
<feature type="compositionally biased region" description="Gly residues" evidence="9">
    <location>
        <begin position="434"/>
        <end position="462"/>
    </location>
</feature>
<reference evidence="10 11" key="1">
    <citation type="journal article" date="2007" name="Science">
        <title>The Chlamydomonas genome reveals the evolution of key animal and plant functions.</title>
        <authorList>
            <person name="Merchant S.S."/>
            <person name="Prochnik S.E."/>
            <person name="Vallon O."/>
            <person name="Harris E.H."/>
            <person name="Karpowicz S.J."/>
            <person name="Witman G.B."/>
            <person name="Terry A."/>
            <person name="Salamov A."/>
            <person name="Fritz-Laylin L.K."/>
            <person name="Marechal-Drouard L."/>
            <person name="Marshall W.F."/>
            <person name="Qu L.H."/>
            <person name="Nelson D.R."/>
            <person name="Sanderfoot A.A."/>
            <person name="Spalding M.H."/>
            <person name="Kapitonov V.V."/>
            <person name="Ren Q."/>
            <person name="Ferris P."/>
            <person name="Lindquist E."/>
            <person name="Shapiro H."/>
            <person name="Lucas S.M."/>
            <person name="Grimwood J."/>
            <person name="Schmutz J."/>
            <person name="Cardol P."/>
            <person name="Cerutti H."/>
            <person name="Chanfreau G."/>
            <person name="Chen C.L."/>
            <person name="Cognat V."/>
            <person name="Croft M.T."/>
            <person name="Dent R."/>
            <person name="Dutcher S."/>
            <person name="Fernandez E."/>
            <person name="Fukuzawa H."/>
            <person name="Gonzalez-Ballester D."/>
            <person name="Gonzalez-Halphen D."/>
            <person name="Hallmann A."/>
            <person name="Hanikenne M."/>
            <person name="Hippler M."/>
            <person name="Inwood W."/>
            <person name="Jabbari K."/>
            <person name="Kalanon M."/>
            <person name="Kuras R."/>
            <person name="Lefebvre P.A."/>
            <person name="Lemaire S.D."/>
            <person name="Lobanov A.V."/>
            <person name="Lohr M."/>
            <person name="Manuell A."/>
            <person name="Meier I."/>
            <person name="Mets L."/>
            <person name="Mittag M."/>
            <person name="Mittelmeier T."/>
            <person name="Moroney J.V."/>
            <person name="Moseley J."/>
            <person name="Napoli C."/>
            <person name="Nedelcu A.M."/>
            <person name="Niyogi K."/>
            <person name="Novoselov S.V."/>
            <person name="Paulsen I.T."/>
            <person name="Pazour G."/>
            <person name="Purton S."/>
            <person name="Ral J.P."/>
            <person name="Riano-Pachon D.M."/>
            <person name="Riekhof W."/>
            <person name="Rymarquis L."/>
            <person name="Schroda M."/>
            <person name="Stern D."/>
            <person name="Umen J."/>
            <person name="Willows R."/>
            <person name="Wilson N."/>
            <person name="Zimmer S.L."/>
            <person name="Allmer J."/>
            <person name="Balk J."/>
            <person name="Bisova K."/>
            <person name="Chen C.J."/>
            <person name="Elias M."/>
            <person name="Gendler K."/>
            <person name="Hauser C."/>
            <person name="Lamb M.R."/>
            <person name="Ledford H."/>
            <person name="Long J.C."/>
            <person name="Minagawa J."/>
            <person name="Page M.D."/>
            <person name="Pan J."/>
            <person name="Pootakham W."/>
            <person name="Roje S."/>
            <person name="Rose A."/>
            <person name="Stahlberg E."/>
            <person name="Terauchi A.M."/>
            <person name="Yang P."/>
            <person name="Ball S."/>
            <person name="Bowler C."/>
            <person name="Dieckmann C.L."/>
            <person name="Gladyshev V.N."/>
            <person name="Green P."/>
            <person name="Jorgensen R."/>
            <person name="Mayfield S."/>
            <person name="Mueller-Roeber B."/>
            <person name="Rajamani S."/>
            <person name="Sayre R.T."/>
            <person name="Brokstein P."/>
            <person name="Dubchak I."/>
            <person name="Goodstein D."/>
            <person name="Hornick L."/>
            <person name="Huang Y.W."/>
            <person name="Jhaveri J."/>
            <person name="Luo Y."/>
            <person name="Martinez D."/>
            <person name="Ngau W.C."/>
            <person name="Otillar B."/>
            <person name="Poliakov A."/>
            <person name="Porter A."/>
            <person name="Szajkowski L."/>
            <person name="Werner G."/>
            <person name="Zhou K."/>
            <person name="Grigoriev I.V."/>
            <person name="Rokhsar D.S."/>
            <person name="Grossman A.R."/>
        </authorList>
    </citation>
    <scope>NUCLEOTIDE SEQUENCE [LARGE SCALE GENOMIC DNA]</scope>
    <source>
        <strain evidence="11">CC-503</strain>
    </source>
</reference>
<sequence>MHVACTLERLKHRRRKCTTPLLSLALVVLASTCGRAAHIPARYRVHAFYYLWYNEPSTGRWAHWDHAVLPHWDPATAAKYPQGIRFEPPDCLHSPYYPLRGPYSSTSQELIRQHLEEMAKYGIGILVASWWGPGWRQGSHDTQLINTDDRIEQVIREIEATSSPVRVAFHLEPYEGRTKQTVHEDLTYLSHKYKDSSAVARVNGRILYYVYDSYRLPASDWAELLVRNTGPINVRGTAADGFFLGLWLEKDDGDKNIGPGGFDGFYTYFSSEATSYASNPTNWPDLQRWAREHHRIFVPSLGPGYHDGKIRPWNMAARREREGIDRYKRLWDTAIALGVHFVSITSYNEWGEGTQVEPAVPRPMRKDCAYLDYEPHSPFEFLRLTQEGGERLTAAAEQAAADADALRGGDKEGAAEEVEEEDEYADGDDDEDGAGSGSCGGEGAGGGEGGEEGGGNCGASGH</sequence>
<dbReference type="FunFam" id="3.20.20.80:FF:000470">
    <property type="entry name" value="Predicted protein"/>
    <property type="match status" value="1"/>
</dbReference>
<feature type="region of interest" description="Disordered" evidence="9">
    <location>
        <begin position="400"/>
        <end position="462"/>
    </location>
</feature>
<dbReference type="InParanoid" id="A0A2K3DY80"/>
<dbReference type="STRING" id="3055.A0A2K3DY80"/>
<keyword evidence="5" id="KW-0735">Signal-anchor</keyword>
<evidence type="ECO:0000256" key="7">
    <source>
        <dbReference type="ARBA" id="ARBA00023034"/>
    </source>
</evidence>
<proteinExistence type="inferred from homology"/>
<dbReference type="GO" id="GO:0004559">
    <property type="term" value="F:alpha-mannosidase activity"/>
    <property type="evidence" value="ECO:0000318"/>
    <property type="project" value="GO_Central"/>
</dbReference>
<dbReference type="EMBL" id="CM008964">
    <property type="protein sequence ID" value="PNW85492.1"/>
    <property type="molecule type" value="Genomic_DNA"/>
</dbReference>
<keyword evidence="8" id="KW-0472">Membrane</keyword>
<evidence type="ECO:0000256" key="8">
    <source>
        <dbReference type="ARBA" id="ARBA00023136"/>
    </source>
</evidence>
<keyword evidence="3" id="KW-0812">Transmembrane</keyword>
<dbReference type="PANTHER" id="PTHR13572">
    <property type="entry name" value="ENDO-ALPHA-1,2-MANNOSIDASE"/>
    <property type="match status" value="1"/>
</dbReference>
<dbReference type="PANTHER" id="PTHR13572:SF4">
    <property type="entry name" value="RE57134P"/>
    <property type="match status" value="1"/>
</dbReference>
<feature type="compositionally biased region" description="Acidic residues" evidence="9">
    <location>
        <begin position="415"/>
        <end position="433"/>
    </location>
</feature>
<keyword evidence="11" id="KW-1185">Reference proteome</keyword>
<feature type="compositionally biased region" description="Basic and acidic residues" evidence="9">
    <location>
        <begin position="404"/>
        <end position="414"/>
    </location>
</feature>
<organism evidence="10 11">
    <name type="scientific">Chlamydomonas reinhardtii</name>
    <name type="common">Chlamydomonas smithii</name>
    <dbReference type="NCBI Taxonomy" id="3055"/>
    <lineage>
        <taxon>Eukaryota</taxon>
        <taxon>Viridiplantae</taxon>
        <taxon>Chlorophyta</taxon>
        <taxon>core chlorophytes</taxon>
        <taxon>Chlorophyceae</taxon>
        <taxon>CS clade</taxon>
        <taxon>Chlamydomonadales</taxon>
        <taxon>Chlamydomonadaceae</taxon>
        <taxon>Chlamydomonas</taxon>
    </lineage>
</organism>
<dbReference type="CDD" id="cd11574">
    <property type="entry name" value="GH99"/>
    <property type="match status" value="1"/>
</dbReference>
<dbReference type="InterPro" id="IPR026071">
    <property type="entry name" value="Glyco_Hydrolase_99"/>
</dbReference>
<keyword evidence="4" id="KW-0378">Hydrolase</keyword>
<protein>
    <recommendedName>
        <fullName evidence="12">Glycoprotein endo-alpha-1,2-mannosidase-like protein</fullName>
    </recommendedName>
</protein>
<dbReference type="ExpressionAtlas" id="A0A2K3DY80">
    <property type="expression patterns" value="baseline"/>
</dbReference>
<dbReference type="AlphaFoldDB" id="A0A2K3DY80"/>
<dbReference type="Gramene" id="PNW85492">
    <property type="protein sequence ID" value="PNW85492"/>
    <property type="gene ID" value="CHLRE_03g189050v5"/>
</dbReference>
<name>A0A2K3DY80_CHLRE</name>
<evidence type="ECO:0000256" key="5">
    <source>
        <dbReference type="ARBA" id="ARBA00022968"/>
    </source>
</evidence>
<keyword evidence="6" id="KW-1133">Transmembrane helix</keyword>
<dbReference type="Gene3D" id="3.20.20.80">
    <property type="entry name" value="Glycosidases"/>
    <property type="match status" value="1"/>
</dbReference>